<protein>
    <submittedName>
        <fullName evidence="5">Flavin reductase domain protein FMN-binding protein</fullName>
    </submittedName>
</protein>
<accession>G7V9H4</accession>
<dbReference type="SUPFAM" id="SSF50475">
    <property type="entry name" value="FMN-binding split barrel"/>
    <property type="match status" value="1"/>
</dbReference>
<dbReference type="HOGENOM" id="CLU_059021_4_1_0"/>
<dbReference type="PANTHER" id="PTHR43567">
    <property type="entry name" value="FLAVOREDOXIN-RELATED-RELATED"/>
    <property type="match status" value="1"/>
</dbReference>
<dbReference type="InterPro" id="IPR002563">
    <property type="entry name" value="Flavin_Rdtase-like_dom"/>
</dbReference>
<dbReference type="KEGG" id="tli:Tlie_0791"/>
<dbReference type="InterPro" id="IPR052174">
    <property type="entry name" value="Flavoredoxin"/>
</dbReference>
<reference evidence="6" key="1">
    <citation type="submission" date="2011-10" db="EMBL/GenBank/DDBJ databases">
        <title>The complete genome of chromosome of Thermovirga lienii DSM 17291.</title>
        <authorList>
            <consortium name="US DOE Joint Genome Institute (JGI-PGF)"/>
            <person name="Lucas S."/>
            <person name="Copeland A."/>
            <person name="Lapidus A."/>
            <person name="Glavina del Rio T."/>
            <person name="Dalin E."/>
            <person name="Tice H."/>
            <person name="Bruce D."/>
            <person name="Goodwin L."/>
            <person name="Pitluck S."/>
            <person name="Peters L."/>
            <person name="Mikhailova N."/>
            <person name="Saunders E."/>
            <person name="Kyrpides N."/>
            <person name="Mavromatis K."/>
            <person name="Ivanova N."/>
            <person name="Last F.I."/>
            <person name="Brettin T."/>
            <person name="Detter J.C."/>
            <person name="Han C."/>
            <person name="Larimer F."/>
            <person name="Land M."/>
            <person name="Hauser L."/>
            <person name="Markowitz V."/>
            <person name="Cheng J.-F."/>
            <person name="Hugenholtz P."/>
            <person name="Woyke T."/>
            <person name="Wu D."/>
            <person name="Spring S."/>
            <person name="Schroeder M."/>
            <person name="Brambilla E.-M."/>
            <person name="Klenk H.-P."/>
            <person name="Eisen J.A."/>
        </authorList>
    </citation>
    <scope>NUCLEOTIDE SEQUENCE [LARGE SCALE GENOMIC DNA]</scope>
    <source>
        <strain evidence="6">ATCC BAA-1197 / DSM 17291 / Cas60314</strain>
    </source>
</reference>
<evidence type="ECO:0000313" key="5">
    <source>
        <dbReference type="EMBL" id="AER66524.1"/>
    </source>
</evidence>
<keyword evidence="6" id="KW-1185">Reference proteome</keyword>
<comment type="similarity">
    <text evidence="3">Belongs to the flavoredoxin family.</text>
</comment>
<evidence type="ECO:0000256" key="1">
    <source>
        <dbReference type="ARBA" id="ARBA00001917"/>
    </source>
</evidence>
<dbReference type="STRING" id="580340.Tlie_0791"/>
<dbReference type="AlphaFoldDB" id="G7V9H4"/>
<feature type="domain" description="Flavin reductase like" evidence="4">
    <location>
        <begin position="11"/>
        <end position="157"/>
    </location>
</feature>
<dbReference type="Pfam" id="PF01613">
    <property type="entry name" value="Flavin_Reduct"/>
    <property type="match status" value="1"/>
</dbReference>
<gene>
    <name evidence="5" type="ordered locus">Tlie_0791</name>
</gene>
<comment type="cofactor">
    <cofactor evidence="1">
        <name>FMN</name>
        <dbReference type="ChEBI" id="CHEBI:58210"/>
    </cofactor>
</comment>
<evidence type="ECO:0000259" key="4">
    <source>
        <dbReference type="SMART" id="SM00903"/>
    </source>
</evidence>
<proteinExistence type="inferred from homology"/>
<dbReference type="OrthoDB" id="9799749at2"/>
<dbReference type="eggNOG" id="COG1853">
    <property type="taxonomic scope" value="Bacteria"/>
</dbReference>
<dbReference type="Gene3D" id="2.30.110.10">
    <property type="entry name" value="Electron Transport, Fmn-binding Protein, Chain A"/>
    <property type="match status" value="1"/>
</dbReference>
<dbReference type="EMBL" id="CP003096">
    <property type="protein sequence ID" value="AER66524.1"/>
    <property type="molecule type" value="Genomic_DNA"/>
</dbReference>
<evidence type="ECO:0000313" key="6">
    <source>
        <dbReference type="Proteomes" id="UP000005868"/>
    </source>
</evidence>
<evidence type="ECO:0000256" key="2">
    <source>
        <dbReference type="ARBA" id="ARBA00022630"/>
    </source>
</evidence>
<dbReference type="SMART" id="SM00903">
    <property type="entry name" value="Flavin_Reduct"/>
    <property type="match status" value="1"/>
</dbReference>
<dbReference type="PANTHER" id="PTHR43567:SF1">
    <property type="entry name" value="FLAVOREDOXIN"/>
    <property type="match status" value="1"/>
</dbReference>
<evidence type="ECO:0000256" key="3">
    <source>
        <dbReference type="ARBA" id="ARBA00038054"/>
    </source>
</evidence>
<keyword evidence="2" id="KW-0285">Flavoprotein</keyword>
<dbReference type="InterPro" id="IPR012349">
    <property type="entry name" value="Split_barrel_FMN-bd"/>
</dbReference>
<organism evidence="5 6">
    <name type="scientific">Thermovirga lienii (strain ATCC BAA-1197 / DSM 17291 / Cas60314)</name>
    <dbReference type="NCBI Taxonomy" id="580340"/>
    <lineage>
        <taxon>Bacteria</taxon>
        <taxon>Thermotogati</taxon>
        <taxon>Synergistota</taxon>
        <taxon>Synergistia</taxon>
        <taxon>Synergistales</taxon>
        <taxon>Thermovirgaceae</taxon>
        <taxon>Thermovirga</taxon>
    </lineage>
</organism>
<dbReference type="GO" id="GO:0010181">
    <property type="term" value="F:FMN binding"/>
    <property type="evidence" value="ECO:0007669"/>
    <property type="project" value="InterPro"/>
</dbReference>
<reference evidence="5 6" key="2">
    <citation type="journal article" date="2012" name="Stand. Genomic Sci.">
        <title>Genome sequence of the moderately thermophilic, amino-acid-degrading and sulfur-reducing bacterium Thermovirga lienii type strain (Cas60314(T)).</title>
        <authorList>
            <person name="Goker M."/>
            <person name="Saunders E."/>
            <person name="Lapidus A."/>
            <person name="Nolan M."/>
            <person name="Lucas S."/>
            <person name="Hammon N."/>
            <person name="Deshpande S."/>
            <person name="Cheng J.F."/>
            <person name="Han C."/>
            <person name="Tapia R."/>
            <person name="Goodwin L.A."/>
            <person name="Pitluck S."/>
            <person name="Liolios K."/>
            <person name="Mavromatis K."/>
            <person name="Pagani I."/>
            <person name="Ivanova N."/>
            <person name="Mikhailova N."/>
            <person name="Pati A."/>
            <person name="Chen A."/>
            <person name="Palaniappan K."/>
            <person name="Land M."/>
            <person name="Chang Y.J."/>
            <person name="Jeffries C.D."/>
            <person name="Brambilla E.M."/>
            <person name="Rohde M."/>
            <person name="Spring S."/>
            <person name="Detter J.C."/>
            <person name="Woyke T."/>
            <person name="Bristow J."/>
            <person name="Eisen J.A."/>
            <person name="Markowitz V."/>
            <person name="Hugenholtz P."/>
            <person name="Kyrpides N.C."/>
            <person name="Klenk H.P."/>
        </authorList>
    </citation>
    <scope>NUCLEOTIDE SEQUENCE [LARGE SCALE GENOMIC DNA]</scope>
    <source>
        <strain evidence="6">ATCC BAA-1197 / DSM 17291 / Cas60314</strain>
    </source>
</reference>
<sequence>MSGDGIDKRALFLISYGLYVVSSRMGDKLNGQVANAVMQVTSDPMVLACCLHKENLTTQCIKDSRLFTISVLEEDTPMTFIGNFGFKSGRDIEKFSSCACEFTSREVPYSPDYSLAVIEAEVIDVKEVFTHVLFLGEVKYAKVLKEGKPMTYSYYHEIKKGKSPKHAPTFGLDTGKVR</sequence>
<dbReference type="Proteomes" id="UP000005868">
    <property type="component" value="Chromosome"/>
</dbReference>
<dbReference type="GO" id="GO:0016646">
    <property type="term" value="F:oxidoreductase activity, acting on the CH-NH group of donors, NAD or NADP as acceptor"/>
    <property type="evidence" value="ECO:0007669"/>
    <property type="project" value="UniProtKB-ARBA"/>
</dbReference>
<name>G7V9H4_THELD</name>